<proteinExistence type="predicted"/>
<organism evidence="1 2">
    <name type="scientific">Trematosphaeria pertusa</name>
    <dbReference type="NCBI Taxonomy" id="390896"/>
    <lineage>
        <taxon>Eukaryota</taxon>
        <taxon>Fungi</taxon>
        <taxon>Dikarya</taxon>
        <taxon>Ascomycota</taxon>
        <taxon>Pezizomycotina</taxon>
        <taxon>Dothideomycetes</taxon>
        <taxon>Pleosporomycetidae</taxon>
        <taxon>Pleosporales</taxon>
        <taxon>Massarineae</taxon>
        <taxon>Trematosphaeriaceae</taxon>
        <taxon>Trematosphaeria</taxon>
    </lineage>
</organism>
<dbReference type="EMBL" id="ML987193">
    <property type="protein sequence ID" value="KAF2251548.1"/>
    <property type="molecule type" value="Genomic_DNA"/>
</dbReference>
<dbReference type="RefSeq" id="XP_033686552.1">
    <property type="nucleotide sequence ID" value="XM_033832028.1"/>
</dbReference>
<gene>
    <name evidence="1" type="ORF">BU26DRAFT_549996</name>
</gene>
<dbReference type="GeneID" id="54585358"/>
<dbReference type="Proteomes" id="UP000800094">
    <property type="component" value="Unassembled WGS sequence"/>
</dbReference>
<sequence length="467" mass="51130">MRVGSFNVRVTDCVNQLQPRTAPKRARTPNCTHVTMERIYTRDDHCFVCGRLPSIGFLYECRQDCDSVSPLSNAPAQGNSYEAVTKSDLRRDLEETGLSESVIRAAEHGEYSGAQLEKLKTQKLELKQVISDSIQGIQLNRAVAQLAAAAEEPSNNDGASNSTAAYEMCNPPCCFRACHTCRPYYKDRIYISFNSVFSDCFTPLSRSDAAVLPTKCAQIMRHIGLLPSPHPSITDTTPSTLLTSLYLNSDIAAASSTSSVVTFKTTQTDMDELDQTRRHRRRFYKIGQRSSGDIARDLSRLPLFCRQGLKTAIQGIFRSSRDSSSDGSNITLPMPCTGRVRDANLSDGMGEFDMGALRRVRRQKERNDLRHGTCDGGFEGVTAPAGLKRTYSVHVGGDEEDDSSSSSDFTVYSCASEGSEVEVSGGVALTEEAVETHTPDILTAPVPGQQRGAINDEMGLETIMTQV</sequence>
<name>A0A6A6IN79_9PLEO</name>
<accession>A0A6A6IN79</accession>
<evidence type="ECO:0000313" key="1">
    <source>
        <dbReference type="EMBL" id="KAF2251548.1"/>
    </source>
</evidence>
<keyword evidence="2" id="KW-1185">Reference proteome</keyword>
<dbReference type="AlphaFoldDB" id="A0A6A6IN79"/>
<reference evidence="1" key="1">
    <citation type="journal article" date="2020" name="Stud. Mycol.">
        <title>101 Dothideomycetes genomes: a test case for predicting lifestyles and emergence of pathogens.</title>
        <authorList>
            <person name="Haridas S."/>
            <person name="Albert R."/>
            <person name="Binder M."/>
            <person name="Bloem J."/>
            <person name="Labutti K."/>
            <person name="Salamov A."/>
            <person name="Andreopoulos B."/>
            <person name="Baker S."/>
            <person name="Barry K."/>
            <person name="Bills G."/>
            <person name="Bluhm B."/>
            <person name="Cannon C."/>
            <person name="Castanera R."/>
            <person name="Culley D."/>
            <person name="Daum C."/>
            <person name="Ezra D."/>
            <person name="Gonzalez J."/>
            <person name="Henrissat B."/>
            <person name="Kuo A."/>
            <person name="Liang C."/>
            <person name="Lipzen A."/>
            <person name="Lutzoni F."/>
            <person name="Magnuson J."/>
            <person name="Mondo S."/>
            <person name="Nolan M."/>
            <person name="Ohm R."/>
            <person name="Pangilinan J."/>
            <person name="Park H.-J."/>
            <person name="Ramirez L."/>
            <person name="Alfaro M."/>
            <person name="Sun H."/>
            <person name="Tritt A."/>
            <person name="Yoshinaga Y."/>
            <person name="Zwiers L.-H."/>
            <person name="Turgeon B."/>
            <person name="Goodwin S."/>
            <person name="Spatafora J."/>
            <person name="Crous P."/>
            <person name="Grigoriev I."/>
        </authorList>
    </citation>
    <scope>NUCLEOTIDE SEQUENCE</scope>
    <source>
        <strain evidence="1">CBS 122368</strain>
    </source>
</reference>
<dbReference type="OrthoDB" id="4776522at2759"/>
<protein>
    <submittedName>
        <fullName evidence="1">Uncharacterized protein</fullName>
    </submittedName>
</protein>
<evidence type="ECO:0000313" key="2">
    <source>
        <dbReference type="Proteomes" id="UP000800094"/>
    </source>
</evidence>